<organism evidence="2 3">
    <name type="scientific">Methylovulum psychrotolerans</name>
    <dbReference type="NCBI Taxonomy" id="1704499"/>
    <lineage>
        <taxon>Bacteria</taxon>
        <taxon>Pseudomonadati</taxon>
        <taxon>Pseudomonadota</taxon>
        <taxon>Gammaproteobacteria</taxon>
        <taxon>Methylococcales</taxon>
        <taxon>Methylococcaceae</taxon>
        <taxon>Methylovulum</taxon>
    </lineage>
</organism>
<evidence type="ECO:0000313" key="3">
    <source>
        <dbReference type="Proteomes" id="UP000197019"/>
    </source>
</evidence>
<dbReference type="GO" id="GO:0008757">
    <property type="term" value="F:S-adenosylmethionine-dependent methyltransferase activity"/>
    <property type="evidence" value="ECO:0007669"/>
    <property type="project" value="InterPro"/>
</dbReference>
<dbReference type="SUPFAM" id="SSF53335">
    <property type="entry name" value="S-adenosyl-L-methionine-dependent methyltransferases"/>
    <property type="match status" value="1"/>
</dbReference>
<dbReference type="InterPro" id="IPR029063">
    <property type="entry name" value="SAM-dependent_MTases_sf"/>
</dbReference>
<accession>A0A1Z4BWK9</accession>
<dbReference type="Pfam" id="PF08241">
    <property type="entry name" value="Methyltransf_11"/>
    <property type="match status" value="1"/>
</dbReference>
<feature type="domain" description="Methyltransferase type 11" evidence="1">
    <location>
        <begin position="35"/>
        <end position="111"/>
    </location>
</feature>
<proteinExistence type="predicted"/>
<gene>
    <name evidence="2" type="ORF">CEK71_06205</name>
</gene>
<dbReference type="EMBL" id="CP022129">
    <property type="protein sequence ID" value="ASF45697.1"/>
    <property type="molecule type" value="Genomic_DNA"/>
</dbReference>
<dbReference type="Proteomes" id="UP000197019">
    <property type="component" value="Chromosome"/>
</dbReference>
<dbReference type="CDD" id="cd02440">
    <property type="entry name" value="AdoMet_MTases"/>
    <property type="match status" value="1"/>
</dbReference>
<dbReference type="Gene3D" id="3.40.50.150">
    <property type="entry name" value="Vaccinia Virus protein VP39"/>
    <property type="match status" value="1"/>
</dbReference>
<dbReference type="InterPro" id="IPR013216">
    <property type="entry name" value="Methyltransf_11"/>
</dbReference>
<name>A0A1Z4BWK9_9GAMM</name>
<dbReference type="RefSeq" id="WP_088618573.1">
    <property type="nucleotide sequence ID" value="NZ_CP022129.1"/>
</dbReference>
<sequence>MQTYPLRSKLVQALCPAPKRYAQQLILKYELNSGLDIGCGGDSILTAVRSATFESTGIDVFPENIQNSRHDKYILGDFRSYHFDQTFDVVVLSHVIEHFARDEAFDVLKRVEQLANRLIYIETPYGFLEQCAYKNNAFQRHLSGWFPHDFISRGYSVLGSGMRGLTGSMGKPCILPSNITRDINRSLQWFYFRRPHYASTIAAIKYIDEDGNVRGV</sequence>
<protein>
    <recommendedName>
        <fullName evidence="1">Methyltransferase type 11 domain-containing protein</fullName>
    </recommendedName>
</protein>
<evidence type="ECO:0000313" key="2">
    <source>
        <dbReference type="EMBL" id="ASF45697.1"/>
    </source>
</evidence>
<evidence type="ECO:0000259" key="1">
    <source>
        <dbReference type="Pfam" id="PF08241"/>
    </source>
</evidence>
<dbReference type="KEGG" id="mpsy:CEK71_06205"/>
<keyword evidence="3" id="KW-1185">Reference proteome</keyword>
<dbReference type="AlphaFoldDB" id="A0A1Z4BWK9"/>
<dbReference type="OrthoDB" id="2370471at2"/>
<reference evidence="2 3" key="1">
    <citation type="submission" date="2017-06" db="EMBL/GenBank/DDBJ databases">
        <title>Genome Sequencing of the methanotroph Methylovulum psychrotolerants str. HV10-M2 isolated from a high-altitude environment.</title>
        <authorList>
            <person name="Mateos-Rivera A."/>
        </authorList>
    </citation>
    <scope>NUCLEOTIDE SEQUENCE [LARGE SCALE GENOMIC DNA]</scope>
    <source>
        <strain evidence="2 3">HV10_M2</strain>
    </source>
</reference>